<dbReference type="InterPro" id="IPR036105">
    <property type="entry name" value="DiNase_FeMo-co_biosyn_sf"/>
</dbReference>
<dbReference type="Gene3D" id="3.30.420.130">
    <property type="entry name" value="Dinitrogenase iron-molybdenum cofactor biosynthesis domain"/>
    <property type="match status" value="1"/>
</dbReference>
<organism evidence="4 5">
    <name type="scientific">Halomonas mongoliensis</name>
    <dbReference type="NCBI Taxonomy" id="321265"/>
    <lineage>
        <taxon>Bacteria</taxon>
        <taxon>Pseudomonadati</taxon>
        <taxon>Pseudomonadota</taxon>
        <taxon>Gammaproteobacteria</taxon>
        <taxon>Oceanospirillales</taxon>
        <taxon>Halomonadaceae</taxon>
        <taxon>Halomonas</taxon>
    </lineage>
</organism>
<dbReference type="SUPFAM" id="SSF53146">
    <property type="entry name" value="Nitrogenase accessory factor-like"/>
    <property type="match status" value="1"/>
</dbReference>
<evidence type="ECO:0000313" key="5">
    <source>
        <dbReference type="Proteomes" id="UP001252270"/>
    </source>
</evidence>
<proteinExistence type="predicted"/>
<keyword evidence="1" id="KW-0535">Nitrogen fixation</keyword>
<evidence type="ECO:0000256" key="1">
    <source>
        <dbReference type="ARBA" id="ARBA00023231"/>
    </source>
</evidence>
<dbReference type="EMBL" id="JARWAL010000003">
    <property type="protein sequence ID" value="MDR5892005.1"/>
    <property type="molecule type" value="Genomic_DNA"/>
</dbReference>
<gene>
    <name evidence="4" type="ORF">QC820_04190</name>
</gene>
<dbReference type="Proteomes" id="UP001252270">
    <property type="component" value="Unassembled WGS sequence"/>
</dbReference>
<keyword evidence="5" id="KW-1185">Reference proteome</keyword>
<feature type="domain" description="Dinitrogenase iron-molybdenum cofactor biosynthesis" evidence="3">
    <location>
        <begin position="10"/>
        <end position="87"/>
    </location>
</feature>
<dbReference type="RefSeq" id="WP_309635903.1">
    <property type="nucleotide sequence ID" value="NZ_JARWAL010000003.1"/>
</dbReference>
<protein>
    <submittedName>
        <fullName evidence="4">NifB/NifX family molybdenum-iron cluster-binding protein</fullName>
    </submittedName>
</protein>
<comment type="caution">
    <text evidence="4">The sequence shown here is derived from an EMBL/GenBank/DDBJ whole genome shotgun (WGS) entry which is preliminary data.</text>
</comment>
<sequence length="127" mass="13494">MSTAFPVNTQGHISGHLGKSLRLLVVGGDSPRWIDNPMNADTCSGRCKLLTALQEAGVSRLLVRHIGQRTLGRFLRAGLEVYRLPRGMMVPPEGAGVPSGAEPLTRAEQGRPSKPRSKPSDSAAATP</sequence>
<dbReference type="InterPro" id="IPR003731">
    <property type="entry name" value="Di-Nase_FeMo-co_biosynth"/>
</dbReference>
<name>A0ABU1GJ03_9GAMM</name>
<evidence type="ECO:0000259" key="3">
    <source>
        <dbReference type="Pfam" id="PF02579"/>
    </source>
</evidence>
<accession>A0ABU1GJ03</accession>
<evidence type="ECO:0000313" key="4">
    <source>
        <dbReference type="EMBL" id="MDR5892005.1"/>
    </source>
</evidence>
<feature type="region of interest" description="Disordered" evidence="2">
    <location>
        <begin position="89"/>
        <end position="127"/>
    </location>
</feature>
<evidence type="ECO:0000256" key="2">
    <source>
        <dbReference type="SAM" id="MobiDB-lite"/>
    </source>
</evidence>
<reference evidence="4 5" key="1">
    <citation type="submission" date="2023-04" db="EMBL/GenBank/DDBJ databases">
        <title>A long-awaited taxogenomic arrangement of the family Halomonadaceae.</title>
        <authorList>
            <person name="De La Haba R."/>
            <person name="Chuvochina M."/>
            <person name="Wittouck S."/>
            <person name="Arahal D.R."/>
            <person name="Sanchez-Porro C."/>
            <person name="Hugenholtz P."/>
            <person name="Ventosa A."/>
        </authorList>
    </citation>
    <scope>NUCLEOTIDE SEQUENCE [LARGE SCALE GENOMIC DNA]</scope>
    <source>
        <strain evidence="4 5">DSM 17332</strain>
    </source>
</reference>
<dbReference type="Pfam" id="PF02579">
    <property type="entry name" value="Nitro_FeMo-Co"/>
    <property type="match status" value="1"/>
</dbReference>